<proteinExistence type="predicted"/>
<dbReference type="Proteomes" id="UP001148838">
    <property type="component" value="Unassembled WGS sequence"/>
</dbReference>
<evidence type="ECO:0000313" key="2">
    <source>
        <dbReference type="Proteomes" id="UP001148838"/>
    </source>
</evidence>
<comment type="caution">
    <text evidence="1">The sequence shown here is derived from an EMBL/GenBank/DDBJ whole genome shotgun (WGS) entry which is preliminary data.</text>
</comment>
<gene>
    <name evidence="1" type="ORF">ANN_06247</name>
</gene>
<reference evidence="1 2" key="1">
    <citation type="journal article" date="2022" name="Allergy">
        <title>Genome assembly and annotation of Periplaneta americana reveal a comprehensive cockroach allergen profile.</title>
        <authorList>
            <person name="Wang L."/>
            <person name="Xiong Q."/>
            <person name="Saelim N."/>
            <person name="Wang L."/>
            <person name="Nong W."/>
            <person name="Wan A.T."/>
            <person name="Shi M."/>
            <person name="Liu X."/>
            <person name="Cao Q."/>
            <person name="Hui J.H.L."/>
            <person name="Sookrung N."/>
            <person name="Leung T.F."/>
            <person name="Tungtrongchitr A."/>
            <person name="Tsui S.K.W."/>
        </authorList>
    </citation>
    <scope>NUCLEOTIDE SEQUENCE [LARGE SCALE GENOMIC DNA]</scope>
    <source>
        <strain evidence="1">PWHHKU_190912</strain>
    </source>
</reference>
<keyword evidence="2" id="KW-1185">Reference proteome</keyword>
<sequence>MAGLYEGGNEPRGSLEAVSIITARHVCVLPFGLWERDCRSNQLHHCEDDLYNARHVSQQWGGSPTTTGARQGHTWRHVALTAETEFKQWLSLRAFYVVLSRLRRLPADPQMRSGAGSIPAWTDYLVGFFRGFPNRNQLSEFHPVHDGSTTQKITAAIESRDAS</sequence>
<accession>A0ABQ8TF22</accession>
<evidence type="ECO:0000313" key="1">
    <source>
        <dbReference type="EMBL" id="KAJ4444455.1"/>
    </source>
</evidence>
<organism evidence="1 2">
    <name type="scientific">Periplaneta americana</name>
    <name type="common">American cockroach</name>
    <name type="synonym">Blatta americana</name>
    <dbReference type="NCBI Taxonomy" id="6978"/>
    <lineage>
        <taxon>Eukaryota</taxon>
        <taxon>Metazoa</taxon>
        <taxon>Ecdysozoa</taxon>
        <taxon>Arthropoda</taxon>
        <taxon>Hexapoda</taxon>
        <taxon>Insecta</taxon>
        <taxon>Pterygota</taxon>
        <taxon>Neoptera</taxon>
        <taxon>Polyneoptera</taxon>
        <taxon>Dictyoptera</taxon>
        <taxon>Blattodea</taxon>
        <taxon>Blattoidea</taxon>
        <taxon>Blattidae</taxon>
        <taxon>Blattinae</taxon>
        <taxon>Periplaneta</taxon>
    </lineage>
</organism>
<protein>
    <submittedName>
        <fullName evidence="1">Uncharacterized protein</fullName>
    </submittedName>
</protein>
<name>A0ABQ8TF22_PERAM</name>
<dbReference type="EMBL" id="JAJSOF020000011">
    <property type="protein sequence ID" value="KAJ4444455.1"/>
    <property type="molecule type" value="Genomic_DNA"/>
</dbReference>